<evidence type="ECO:0008006" key="5">
    <source>
        <dbReference type="Google" id="ProtNLM"/>
    </source>
</evidence>
<evidence type="ECO:0000313" key="3">
    <source>
        <dbReference type="EMBL" id="GIG54639.1"/>
    </source>
</evidence>
<keyword evidence="1" id="KW-0175">Coiled coil</keyword>
<accession>A0A919UGN9</accession>
<organism evidence="3 4">
    <name type="scientific">Demequina activiva</name>
    <dbReference type="NCBI Taxonomy" id="1582364"/>
    <lineage>
        <taxon>Bacteria</taxon>
        <taxon>Bacillati</taxon>
        <taxon>Actinomycetota</taxon>
        <taxon>Actinomycetes</taxon>
        <taxon>Micrococcales</taxon>
        <taxon>Demequinaceae</taxon>
        <taxon>Demequina</taxon>
    </lineage>
</organism>
<feature type="compositionally biased region" description="Pro residues" evidence="2">
    <location>
        <begin position="1"/>
        <end position="18"/>
    </location>
</feature>
<feature type="coiled-coil region" evidence="1">
    <location>
        <begin position="369"/>
        <end position="433"/>
    </location>
</feature>
<dbReference type="Pfam" id="PF03993">
    <property type="entry name" value="DUF349"/>
    <property type="match status" value="3"/>
</dbReference>
<dbReference type="AlphaFoldDB" id="A0A919UGN9"/>
<feature type="region of interest" description="Disordered" evidence="2">
    <location>
        <begin position="1"/>
        <end position="23"/>
    </location>
</feature>
<sequence>MSTPKPKPIPKPAPPSKVPSPAVIAAHPKHPVKVPVVADVTPEELAAAAEFGAVEGETVTVKDGESTREVGPARGEDPVAPYAKAYYELKASIERFHARLESAELSPKDIDDALTGLGESLVEPKVVGDLPALRTRLDEVTAEATEVRERLQAARKAAREEALAAREAIVVQAEEIAARDESQVHWKNDTATLRSLLDEWKDAQRSQARIPKDAEKALWKRFTGARSAFEKARKHHFAELDKENSSVAGRKEDLVAQAERLAESTDWDRTARAFRDLMGEWKRAGRGRRSVDDALWKRFQTAQDAFFESRRAASDAEDEALAGNVEAKEAAVVEAESILPITDLGVAKQALRAAQDRFEAAGRVPRGDVARLNKRIGAVEQAVRDAEDKQWNSRNPEIERRATGAAAQLQAAIDDLEKDLAAAKEAKDKRAVKEAEEALAARRSWLEQIQGVVS</sequence>
<feature type="coiled-coil region" evidence="1">
    <location>
        <begin position="130"/>
        <end position="168"/>
    </location>
</feature>
<dbReference type="EMBL" id="BONR01000002">
    <property type="protein sequence ID" value="GIG54639.1"/>
    <property type="molecule type" value="Genomic_DNA"/>
</dbReference>
<dbReference type="Proteomes" id="UP000652354">
    <property type="component" value="Unassembled WGS sequence"/>
</dbReference>
<feature type="region of interest" description="Disordered" evidence="2">
    <location>
        <begin position="58"/>
        <end position="77"/>
    </location>
</feature>
<name>A0A919UGN9_9MICO</name>
<evidence type="ECO:0000256" key="1">
    <source>
        <dbReference type="SAM" id="Coils"/>
    </source>
</evidence>
<reference evidence="3" key="1">
    <citation type="submission" date="2021-01" db="EMBL/GenBank/DDBJ databases">
        <title>Whole genome shotgun sequence of Demequina activiva NBRC 110675.</title>
        <authorList>
            <person name="Komaki H."/>
            <person name="Tamura T."/>
        </authorList>
    </citation>
    <scope>NUCLEOTIDE SEQUENCE</scope>
    <source>
        <strain evidence="3">NBRC 110675</strain>
    </source>
</reference>
<evidence type="ECO:0000313" key="4">
    <source>
        <dbReference type="Proteomes" id="UP000652354"/>
    </source>
</evidence>
<dbReference type="RefSeq" id="WP_203654946.1">
    <property type="nucleotide sequence ID" value="NZ_BONR01000002.1"/>
</dbReference>
<gene>
    <name evidence="3" type="ORF">Dac01nite_13910</name>
</gene>
<dbReference type="InterPro" id="IPR007139">
    <property type="entry name" value="DUF349"/>
</dbReference>
<evidence type="ECO:0000256" key="2">
    <source>
        <dbReference type="SAM" id="MobiDB-lite"/>
    </source>
</evidence>
<protein>
    <recommendedName>
        <fullName evidence="5">DUF349 domain-containing protein</fullName>
    </recommendedName>
</protein>
<proteinExistence type="predicted"/>
<keyword evidence="4" id="KW-1185">Reference proteome</keyword>
<comment type="caution">
    <text evidence="3">The sequence shown here is derived from an EMBL/GenBank/DDBJ whole genome shotgun (WGS) entry which is preliminary data.</text>
</comment>